<accession>I4AM50</accession>
<keyword evidence="3" id="KW-1185">Reference proteome</keyword>
<evidence type="ECO:0000313" key="3">
    <source>
        <dbReference type="Proteomes" id="UP000006054"/>
    </source>
</evidence>
<reference evidence="3" key="1">
    <citation type="submission" date="2012-06" db="EMBL/GenBank/DDBJ databases">
        <title>The complete genome of Flexibacter litoralis DSM 6794.</title>
        <authorList>
            <person name="Lucas S."/>
            <person name="Copeland A."/>
            <person name="Lapidus A."/>
            <person name="Glavina del Rio T."/>
            <person name="Dalin E."/>
            <person name="Tice H."/>
            <person name="Bruce D."/>
            <person name="Goodwin L."/>
            <person name="Pitluck S."/>
            <person name="Peters L."/>
            <person name="Ovchinnikova G."/>
            <person name="Lu M."/>
            <person name="Kyrpides N."/>
            <person name="Mavromatis K."/>
            <person name="Ivanova N."/>
            <person name="Brettin T."/>
            <person name="Detter J.C."/>
            <person name="Han C."/>
            <person name="Larimer F."/>
            <person name="Land M."/>
            <person name="Hauser L."/>
            <person name="Markowitz V."/>
            <person name="Cheng J.-F."/>
            <person name="Hugenholtz P."/>
            <person name="Woyke T."/>
            <person name="Wu D."/>
            <person name="Spring S."/>
            <person name="Lang E."/>
            <person name="Kopitz M."/>
            <person name="Brambilla E."/>
            <person name="Klenk H.-P."/>
            <person name="Eisen J.A."/>
        </authorList>
    </citation>
    <scope>NUCLEOTIDE SEQUENCE [LARGE SCALE GENOMIC DNA]</scope>
    <source>
        <strain evidence="3">ATCC 23117 / DSM 6794 / NBRC 15988 / NCIMB 1366 / Sio-4</strain>
    </source>
</reference>
<evidence type="ECO:0000313" key="2">
    <source>
        <dbReference type="EMBL" id="AFM05035.1"/>
    </source>
</evidence>
<dbReference type="Proteomes" id="UP000006054">
    <property type="component" value="Chromosome"/>
</dbReference>
<dbReference type="PROSITE" id="PS51257">
    <property type="entry name" value="PROKAR_LIPOPROTEIN"/>
    <property type="match status" value="1"/>
</dbReference>
<dbReference type="OrthoDB" id="1495501at2"/>
<keyword evidence="1" id="KW-0732">Signal</keyword>
<dbReference type="eggNOG" id="ENOG50342BH">
    <property type="taxonomic scope" value="Bacteria"/>
</dbReference>
<evidence type="ECO:0008006" key="4">
    <source>
        <dbReference type="Google" id="ProtNLM"/>
    </source>
</evidence>
<dbReference type="HOGENOM" id="CLU_1388438_0_0_10"/>
<dbReference type="RefSeq" id="WP_014798472.1">
    <property type="nucleotide sequence ID" value="NC_018018.1"/>
</dbReference>
<dbReference type="KEGG" id="fli:Fleli_2678"/>
<gene>
    <name evidence="2" type="ordered locus">Fleli_2678</name>
</gene>
<dbReference type="AlphaFoldDB" id="I4AM50"/>
<evidence type="ECO:0000256" key="1">
    <source>
        <dbReference type="SAM" id="SignalP"/>
    </source>
</evidence>
<proteinExistence type="predicted"/>
<name>I4AM50_BERLS</name>
<feature type="signal peptide" evidence="1">
    <location>
        <begin position="1"/>
        <end position="26"/>
    </location>
</feature>
<organism evidence="2 3">
    <name type="scientific">Bernardetia litoralis (strain ATCC 23117 / DSM 6794 / NBRC 15988 / NCIMB 1366 / Fx l1 / Sio-4)</name>
    <name type="common">Flexibacter litoralis</name>
    <dbReference type="NCBI Taxonomy" id="880071"/>
    <lineage>
        <taxon>Bacteria</taxon>
        <taxon>Pseudomonadati</taxon>
        <taxon>Bacteroidota</taxon>
        <taxon>Cytophagia</taxon>
        <taxon>Cytophagales</taxon>
        <taxon>Bernardetiaceae</taxon>
        <taxon>Bernardetia</taxon>
    </lineage>
</organism>
<dbReference type="EMBL" id="CP003345">
    <property type="protein sequence ID" value="AFM05035.1"/>
    <property type="molecule type" value="Genomic_DNA"/>
</dbReference>
<protein>
    <recommendedName>
        <fullName evidence="4">Lipoprotein</fullName>
    </recommendedName>
</protein>
<sequence length="196" mass="22161" precursor="true">MNIRNLKFCVLIVVFASLFSCSSNQTKEAESTEVENVDTTTIVVEEVKEEVKEDNELIIYEKSFLGLSSDMKISDYKGTLEKGLLQTGEGDFEKFDVKDKDGNVVAYFVPFEEKVGSITVTSELAKTEDGIKIGDTFGTLLDKYPNLKVYGSEIEGYTQAIVNDELGYRLDEQHYNYELKTSEIKKETKIIEITIK</sequence>
<feature type="chain" id="PRO_5003686304" description="Lipoprotein" evidence="1">
    <location>
        <begin position="27"/>
        <end position="196"/>
    </location>
</feature>